<dbReference type="Pfam" id="PF00005">
    <property type="entry name" value="ABC_tran"/>
    <property type="match status" value="2"/>
</dbReference>
<dbReference type="InterPro" id="IPR003439">
    <property type="entry name" value="ABC_transporter-like_ATP-bd"/>
</dbReference>
<dbReference type="PROSITE" id="PS50893">
    <property type="entry name" value="ABC_TRANSPORTER_2"/>
    <property type="match status" value="2"/>
</dbReference>
<dbReference type="InterPro" id="IPR050107">
    <property type="entry name" value="ABC_carbohydrate_import_ATPase"/>
</dbReference>
<dbReference type="EMBL" id="CP029295">
    <property type="protein sequence ID" value="AXE60902.1"/>
    <property type="molecule type" value="Genomic_DNA"/>
</dbReference>
<evidence type="ECO:0000256" key="1">
    <source>
        <dbReference type="ARBA" id="ARBA00022741"/>
    </source>
</evidence>
<dbReference type="InterPro" id="IPR003593">
    <property type="entry name" value="AAA+_ATPase"/>
</dbReference>
<dbReference type="CDD" id="cd03215">
    <property type="entry name" value="ABC_Carb_Monos_II"/>
    <property type="match status" value="1"/>
</dbReference>
<feature type="domain" description="ABC transporter" evidence="3">
    <location>
        <begin position="11"/>
        <end position="246"/>
    </location>
</feature>
<dbReference type="KEGG" id="mpho:DA803_02245"/>
<protein>
    <submittedName>
        <fullName evidence="4">Sugar ABC transporter ATP-binding protein</fullName>
    </submittedName>
</protein>
<dbReference type="PANTHER" id="PTHR43790">
    <property type="entry name" value="CARBOHYDRATE TRANSPORT ATP-BINDING PROTEIN MG119-RELATED"/>
    <property type="match status" value="1"/>
</dbReference>
<dbReference type="AlphaFoldDB" id="A0A2Z5IQP5"/>
<evidence type="ECO:0000313" key="5">
    <source>
        <dbReference type="Proteomes" id="UP000252477"/>
    </source>
</evidence>
<dbReference type="SMART" id="SM00382">
    <property type="entry name" value="AAA"/>
    <property type="match status" value="1"/>
</dbReference>
<dbReference type="OrthoDB" id="9771863at2"/>
<reference evidence="4 5" key="1">
    <citation type="submission" date="2018-05" db="EMBL/GenBank/DDBJ databases">
        <title>Annotation of the Mycoplasma phocidae genome.</title>
        <authorList>
            <person name="Brown D.R."/>
            <person name="Kutish G.F."/>
            <person name="Frasca S.Jr."/>
        </authorList>
    </citation>
    <scope>NUCLEOTIDE SEQUENCE [LARGE SCALE GENOMIC DNA]</scope>
    <source>
        <strain evidence="4 5">105</strain>
    </source>
</reference>
<dbReference type="CDD" id="cd03216">
    <property type="entry name" value="ABC_Carb_Monos_I"/>
    <property type="match status" value="1"/>
</dbReference>
<evidence type="ECO:0000313" key="4">
    <source>
        <dbReference type="EMBL" id="AXE60902.1"/>
    </source>
</evidence>
<dbReference type="PANTHER" id="PTHR43790:SF4">
    <property type="entry name" value="GUANOSINE IMPORT ATP-BINDING PROTEIN NUPO"/>
    <property type="match status" value="1"/>
</dbReference>
<organism evidence="4 5">
    <name type="scientific">[Mycoplasma] phocae</name>
    <dbReference type="NCBI Taxonomy" id="142651"/>
    <lineage>
        <taxon>Bacteria</taxon>
        <taxon>Bacillati</taxon>
        <taxon>Mycoplasmatota</taxon>
        <taxon>Mycoplasmoidales</taxon>
        <taxon>Metamycoplasmataceae</taxon>
        <taxon>Metamycoplasma</taxon>
    </lineage>
</organism>
<keyword evidence="2 4" id="KW-0067">ATP-binding</keyword>
<dbReference type="PROSITE" id="PS00211">
    <property type="entry name" value="ABC_TRANSPORTER_1"/>
    <property type="match status" value="1"/>
</dbReference>
<accession>A0A2Z5IQP5</accession>
<dbReference type="SUPFAM" id="SSF52540">
    <property type="entry name" value="P-loop containing nucleoside triphosphate hydrolases"/>
    <property type="match status" value="2"/>
</dbReference>
<proteinExistence type="predicted"/>
<dbReference type="InterPro" id="IPR027417">
    <property type="entry name" value="P-loop_NTPase"/>
</dbReference>
<gene>
    <name evidence="4" type="ORF">DA803_02245</name>
</gene>
<keyword evidence="5" id="KW-1185">Reference proteome</keyword>
<sequence>MNKQKNPEYAIQFINVTKVFGDIVANKDISINIKKGSIHALIGENGAGKSTLMSILFGLYTPTSGSIKINGHSMYIKNPNLANEIGIGMVHQHFKLVNAYTNLDNIILGSEIENYGFLDKKTAKLKIEAIQKKYNLDFDLKQKTGNATVGTQQKVEIMKMLYRDAEILIFDEPTAVLTPQEITGLIETMKIFRESGKTIIFISHKLNEVKAIADEATVIRHGEVVGHFEDLENASISELSEAMVGKKVVMPKNNAEITSEDIGFEFRNVTAKHNKNIDNVSFTIRKGEILAVAGVEGNGQEEIEFVTSGIIKPKSGKVFIYDDKNQPIDITNFSVSKKKNKGISYIPGDRHKYGLVLDFSILENSIIRRLDDKNIEKSLVINAKNMKKFFNEIEEKYDVRGCRHGHSKARSLSGGNQQKAIVGREMLTKHDFILIVQPTRGLDVGAINIIHNKILEEKAQGKTILLISYELDEVLALADSVIVINKGKISEKKSIKNITRTEIGKLMAGISNE</sequence>
<dbReference type="Gene3D" id="3.40.50.300">
    <property type="entry name" value="P-loop containing nucleotide triphosphate hydrolases"/>
    <property type="match status" value="2"/>
</dbReference>
<evidence type="ECO:0000259" key="3">
    <source>
        <dbReference type="PROSITE" id="PS50893"/>
    </source>
</evidence>
<evidence type="ECO:0000256" key="2">
    <source>
        <dbReference type="ARBA" id="ARBA00022840"/>
    </source>
</evidence>
<dbReference type="GO" id="GO:0016887">
    <property type="term" value="F:ATP hydrolysis activity"/>
    <property type="evidence" value="ECO:0007669"/>
    <property type="project" value="InterPro"/>
</dbReference>
<keyword evidence="1" id="KW-0547">Nucleotide-binding</keyword>
<dbReference type="RefSeq" id="WP_114191003.1">
    <property type="nucleotide sequence ID" value="NZ_CP029295.1"/>
</dbReference>
<dbReference type="GO" id="GO:0005524">
    <property type="term" value="F:ATP binding"/>
    <property type="evidence" value="ECO:0007669"/>
    <property type="project" value="UniProtKB-KW"/>
</dbReference>
<dbReference type="InterPro" id="IPR017871">
    <property type="entry name" value="ABC_transporter-like_CS"/>
</dbReference>
<feature type="domain" description="ABC transporter" evidence="3">
    <location>
        <begin position="257"/>
        <end position="511"/>
    </location>
</feature>
<dbReference type="Proteomes" id="UP000252477">
    <property type="component" value="Chromosome"/>
</dbReference>
<name>A0A2Z5IQP5_9BACT</name>